<dbReference type="PANTHER" id="PTHR37383:SF1">
    <property type="entry name" value="OS01G0694200 PROTEIN"/>
    <property type="match status" value="1"/>
</dbReference>
<organism evidence="1 5">
    <name type="scientific">Ilex paraguariensis</name>
    <name type="common">yerba mate</name>
    <dbReference type="NCBI Taxonomy" id="185542"/>
    <lineage>
        <taxon>Eukaryota</taxon>
        <taxon>Viridiplantae</taxon>
        <taxon>Streptophyta</taxon>
        <taxon>Embryophyta</taxon>
        <taxon>Tracheophyta</taxon>
        <taxon>Spermatophyta</taxon>
        <taxon>Magnoliopsida</taxon>
        <taxon>eudicotyledons</taxon>
        <taxon>Gunneridae</taxon>
        <taxon>Pentapetalae</taxon>
        <taxon>asterids</taxon>
        <taxon>campanulids</taxon>
        <taxon>Aquifoliales</taxon>
        <taxon>Aquifoliaceae</taxon>
        <taxon>Ilex</taxon>
    </lineage>
</organism>
<dbReference type="Proteomes" id="UP001642360">
    <property type="component" value="Unassembled WGS sequence"/>
</dbReference>
<comment type="caution">
    <text evidence="1">The sequence shown here is derived from an EMBL/GenBank/DDBJ whole genome shotgun (WGS) entry which is preliminary data.</text>
</comment>
<evidence type="ECO:0000313" key="1">
    <source>
        <dbReference type="EMBL" id="CAK9150929.1"/>
    </source>
</evidence>
<evidence type="ECO:0000313" key="4">
    <source>
        <dbReference type="EMBL" id="CAK9155922.1"/>
    </source>
</evidence>
<gene>
    <name evidence="1" type="ORF">ILEXP_LOCUS19083</name>
    <name evidence="2" type="ORF">ILEXP_LOCUS21336</name>
    <name evidence="3" type="ORF">ILEXP_LOCUS21337</name>
    <name evidence="4" type="ORF">ILEXP_LOCUS24336</name>
</gene>
<name>A0ABC8S117_9AQUA</name>
<evidence type="ECO:0000313" key="5">
    <source>
        <dbReference type="Proteomes" id="UP001642360"/>
    </source>
</evidence>
<dbReference type="AlphaFoldDB" id="A0ABC8S117"/>
<proteinExistence type="predicted"/>
<dbReference type="EMBL" id="CAUOFW020002347">
    <property type="protein sequence ID" value="CAK9153086.1"/>
    <property type="molecule type" value="Genomic_DNA"/>
</dbReference>
<evidence type="ECO:0000313" key="2">
    <source>
        <dbReference type="EMBL" id="CAK9153086.1"/>
    </source>
</evidence>
<accession>A0ABC8S117</accession>
<dbReference type="EMBL" id="CAUOFW020002080">
    <property type="protein sequence ID" value="CAK9150929.1"/>
    <property type="molecule type" value="Genomic_DNA"/>
</dbReference>
<reference evidence="1 5" key="1">
    <citation type="submission" date="2024-02" db="EMBL/GenBank/DDBJ databases">
        <authorList>
            <person name="Vignale AGUSTIN F."/>
            <person name="Sosa J E."/>
            <person name="Modenutti C."/>
        </authorList>
    </citation>
    <scope>NUCLEOTIDE SEQUENCE [LARGE SCALE GENOMIC DNA]</scope>
</reference>
<dbReference type="EMBL" id="CAUOFW020002347">
    <property type="protein sequence ID" value="CAK9153087.1"/>
    <property type="molecule type" value="Genomic_DNA"/>
</dbReference>
<keyword evidence="5" id="KW-1185">Reference proteome</keyword>
<dbReference type="EMBL" id="CAUOFW020002762">
    <property type="protein sequence ID" value="CAK9155922.1"/>
    <property type="molecule type" value="Genomic_DNA"/>
</dbReference>
<dbReference type="PANTHER" id="PTHR37383">
    <property type="entry name" value="OS01G0694200 PROTEIN"/>
    <property type="match status" value="1"/>
</dbReference>
<protein>
    <submittedName>
        <fullName evidence="1">Uncharacterized protein</fullName>
    </submittedName>
</protein>
<evidence type="ECO:0000313" key="3">
    <source>
        <dbReference type="EMBL" id="CAK9153087.1"/>
    </source>
</evidence>
<sequence>MPLDVKLRSLKLRQDSKERGAFFVAFKSKEVESAKSTKAPLKFAKAISVHALSPNKFLVLSSDGDLHLLSLANPVHGSEIPCHLMQLTCTMKVQKLTVFSDISIGAHTVWISDGHYTVHLMVISDSDTSASESDKKDTEEKLMQISVNQAIFASEKIQEVLPMAENAILILGQGSIFTYAIS</sequence>